<accession>A0A4Y2E4I6</accession>
<feature type="region of interest" description="Disordered" evidence="1">
    <location>
        <begin position="111"/>
        <end position="138"/>
    </location>
</feature>
<comment type="caution">
    <text evidence="2">The sequence shown here is derived from an EMBL/GenBank/DDBJ whole genome shotgun (WGS) entry which is preliminary data.</text>
</comment>
<proteinExistence type="predicted"/>
<evidence type="ECO:0000313" key="3">
    <source>
        <dbReference type="Proteomes" id="UP000499080"/>
    </source>
</evidence>
<dbReference type="Proteomes" id="UP000499080">
    <property type="component" value="Unassembled WGS sequence"/>
</dbReference>
<protein>
    <submittedName>
        <fullName evidence="2">Uncharacterized protein</fullName>
    </submittedName>
</protein>
<dbReference type="AlphaFoldDB" id="A0A4Y2E4I6"/>
<sequence>MKLSKHTLSSTFKNQHLQDPESKDACFLFFIFPSPLQLANEDLFRISEEQRQKRAAEKFVCSERNFLVTSPTAASGGGAFLRKELFSLLFRVTPRDGSVFASSFQTIAEKERRRSEGKRGRRRQLERNKNKKSERDAA</sequence>
<evidence type="ECO:0000256" key="1">
    <source>
        <dbReference type="SAM" id="MobiDB-lite"/>
    </source>
</evidence>
<gene>
    <name evidence="2" type="ORF">AVEN_172301_1</name>
</gene>
<dbReference type="EMBL" id="BGPR01000490">
    <property type="protein sequence ID" value="GBM22948.1"/>
    <property type="molecule type" value="Genomic_DNA"/>
</dbReference>
<name>A0A4Y2E4I6_ARAVE</name>
<keyword evidence="3" id="KW-1185">Reference proteome</keyword>
<reference evidence="2 3" key="1">
    <citation type="journal article" date="2019" name="Sci. Rep.">
        <title>Orb-weaving spider Araneus ventricosus genome elucidates the spidroin gene catalogue.</title>
        <authorList>
            <person name="Kono N."/>
            <person name="Nakamura H."/>
            <person name="Ohtoshi R."/>
            <person name="Moran D.A.P."/>
            <person name="Shinohara A."/>
            <person name="Yoshida Y."/>
            <person name="Fujiwara M."/>
            <person name="Mori M."/>
            <person name="Tomita M."/>
            <person name="Arakawa K."/>
        </authorList>
    </citation>
    <scope>NUCLEOTIDE SEQUENCE [LARGE SCALE GENOMIC DNA]</scope>
</reference>
<evidence type="ECO:0000313" key="2">
    <source>
        <dbReference type="EMBL" id="GBM22948.1"/>
    </source>
</evidence>
<organism evidence="2 3">
    <name type="scientific">Araneus ventricosus</name>
    <name type="common">Orbweaver spider</name>
    <name type="synonym">Epeira ventricosa</name>
    <dbReference type="NCBI Taxonomy" id="182803"/>
    <lineage>
        <taxon>Eukaryota</taxon>
        <taxon>Metazoa</taxon>
        <taxon>Ecdysozoa</taxon>
        <taxon>Arthropoda</taxon>
        <taxon>Chelicerata</taxon>
        <taxon>Arachnida</taxon>
        <taxon>Araneae</taxon>
        <taxon>Araneomorphae</taxon>
        <taxon>Entelegynae</taxon>
        <taxon>Araneoidea</taxon>
        <taxon>Araneidae</taxon>
        <taxon>Araneus</taxon>
    </lineage>
</organism>